<accession>A0A917ALE8</accession>
<feature type="compositionally biased region" description="Polar residues" evidence="2">
    <location>
        <begin position="370"/>
        <end position="381"/>
    </location>
</feature>
<gene>
    <name evidence="3" type="ORF">GCM10011401_04190</name>
</gene>
<proteinExistence type="predicted"/>
<protein>
    <submittedName>
        <fullName evidence="3">ABC transporter substrate-binding protein</fullName>
    </submittedName>
</protein>
<dbReference type="PANTHER" id="PTHR30006:SF2">
    <property type="entry name" value="ABC TRANSPORTER SUBSTRATE-BINDING PROTEIN"/>
    <property type="match status" value="1"/>
</dbReference>
<dbReference type="Proteomes" id="UP000633136">
    <property type="component" value="Unassembled WGS sequence"/>
</dbReference>
<dbReference type="PROSITE" id="PS51257">
    <property type="entry name" value="PROKAR_LIPOPROTEIN"/>
    <property type="match status" value="1"/>
</dbReference>
<keyword evidence="1" id="KW-0732">Signal</keyword>
<dbReference type="SUPFAM" id="SSF53850">
    <property type="entry name" value="Periplasmic binding protein-like II"/>
    <property type="match status" value="1"/>
</dbReference>
<dbReference type="EMBL" id="BMIS01000001">
    <property type="protein sequence ID" value="GGE60455.1"/>
    <property type="molecule type" value="Genomic_DNA"/>
</dbReference>
<dbReference type="PANTHER" id="PTHR30006">
    <property type="entry name" value="THIAMINE-BINDING PERIPLASMIC PROTEIN-RELATED"/>
    <property type="match status" value="1"/>
</dbReference>
<evidence type="ECO:0000313" key="3">
    <source>
        <dbReference type="EMBL" id="GGE60455.1"/>
    </source>
</evidence>
<dbReference type="GO" id="GO:0030976">
    <property type="term" value="F:thiamine pyrophosphate binding"/>
    <property type="evidence" value="ECO:0007669"/>
    <property type="project" value="TreeGrafter"/>
</dbReference>
<reference evidence="3" key="2">
    <citation type="submission" date="2020-09" db="EMBL/GenBank/DDBJ databases">
        <authorList>
            <person name="Sun Q."/>
            <person name="Zhou Y."/>
        </authorList>
    </citation>
    <scope>NUCLEOTIDE SEQUENCE</scope>
    <source>
        <strain evidence="3">CGMCC 1.15388</strain>
    </source>
</reference>
<comment type="caution">
    <text evidence="3">The sequence shown here is derived from an EMBL/GenBank/DDBJ whole genome shotgun (WGS) entry which is preliminary data.</text>
</comment>
<evidence type="ECO:0000256" key="2">
    <source>
        <dbReference type="SAM" id="MobiDB-lite"/>
    </source>
</evidence>
<dbReference type="GO" id="GO:0030288">
    <property type="term" value="C:outer membrane-bounded periplasmic space"/>
    <property type="evidence" value="ECO:0007669"/>
    <property type="project" value="TreeGrafter"/>
</dbReference>
<evidence type="ECO:0000256" key="1">
    <source>
        <dbReference type="ARBA" id="ARBA00022729"/>
    </source>
</evidence>
<dbReference type="GO" id="GO:0015888">
    <property type="term" value="P:thiamine transport"/>
    <property type="evidence" value="ECO:0007669"/>
    <property type="project" value="TreeGrafter"/>
</dbReference>
<dbReference type="AlphaFoldDB" id="A0A917ALE8"/>
<evidence type="ECO:0000313" key="4">
    <source>
        <dbReference type="Proteomes" id="UP000633136"/>
    </source>
</evidence>
<name>A0A917ALE8_9MICC</name>
<dbReference type="Pfam" id="PF13343">
    <property type="entry name" value="SBP_bac_6"/>
    <property type="match status" value="1"/>
</dbReference>
<dbReference type="RefSeq" id="WP_188682392.1">
    <property type="nucleotide sequence ID" value="NZ_BMIS01000001.1"/>
</dbReference>
<sequence>MSTRTHTPKLLGVIGVATFGLTACGDGAGESEASANWREATSVEDGGGMDQLIEDAQTEGQLNAMGLFEDWANYGELLDAFSEEYGIEITNDTSTGSSQDLINAVVNRQGQDNSLDYLDTGVSHAEEAAEDGLLAEYAPETIDDIDEEYISESGTWINHLGGTIAIGCDTSRVDDCPENFEDLMDPQYSGQIALPSSPTASEGSFMIVHAAAEANGGSFDDIEPGIEFFGELSEMGNLIPVEADAGTVETGDTPIVIDWDYLLQPIANDLEEDTGAEMEIHLPEDGQVSSFYAASINEDAPNPAVARLFYEFMFSDEGQNILLEGYVSPVRLDAMIDEGTVDEEALAELPSQDGIEAPQPTLEQREANQAIVNEQWDGTVQ</sequence>
<reference evidence="3" key="1">
    <citation type="journal article" date="2014" name="Int. J. Syst. Evol. Microbiol.">
        <title>Complete genome sequence of Corynebacterium casei LMG S-19264T (=DSM 44701T), isolated from a smear-ripened cheese.</title>
        <authorList>
            <consortium name="US DOE Joint Genome Institute (JGI-PGF)"/>
            <person name="Walter F."/>
            <person name="Albersmeier A."/>
            <person name="Kalinowski J."/>
            <person name="Ruckert C."/>
        </authorList>
    </citation>
    <scope>NUCLEOTIDE SEQUENCE</scope>
    <source>
        <strain evidence="3">CGMCC 1.15388</strain>
    </source>
</reference>
<dbReference type="GO" id="GO:0030975">
    <property type="term" value="F:thiamine binding"/>
    <property type="evidence" value="ECO:0007669"/>
    <property type="project" value="TreeGrafter"/>
</dbReference>
<keyword evidence="4" id="KW-1185">Reference proteome</keyword>
<dbReference type="Gene3D" id="3.40.190.10">
    <property type="entry name" value="Periplasmic binding protein-like II"/>
    <property type="match status" value="2"/>
</dbReference>
<feature type="region of interest" description="Disordered" evidence="2">
    <location>
        <begin position="349"/>
        <end position="381"/>
    </location>
</feature>
<organism evidence="3 4">
    <name type="scientific">Nesterenkonia cremea</name>
    <dbReference type="NCBI Taxonomy" id="1882340"/>
    <lineage>
        <taxon>Bacteria</taxon>
        <taxon>Bacillati</taxon>
        <taxon>Actinomycetota</taxon>
        <taxon>Actinomycetes</taxon>
        <taxon>Micrococcales</taxon>
        <taxon>Micrococcaceae</taxon>
        <taxon>Nesterenkonia</taxon>
    </lineage>
</organism>